<organism evidence="4 5">
    <name type="scientific">Escallonia rubra</name>
    <dbReference type="NCBI Taxonomy" id="112253"/>
    <lineage>
        <taxon>Eukaryota</taxon>
        <taxon>Viridiplantae</taxon>
        <taxon>Streptophyta</taxon>
        <taxon>Embryophyta</taxon>
        <taxon>Tracheophyta</taxon>
        <taxon>Spermatophyta</taxon>
        <taxon>Magnoliopsida</taxon>
        <taxon>eudicotyledons</taxon>
        <taxon>Gunneridae</taxon>
        <taxon>Pentapetalae</taxon>
        <taxon>asterids</taxon>
        <taxon>campanulids</taxon>
        <taxon>Escalloniales</taxon>
        <taxon>Escalloniaceae</taxon>
        <taxon>Escallonia</taxon>
    </lineage>
</organism>
<dbReference type="PANTHER" id="PTHR35046">
    <property type="entry name" value="ZINC KNUCKLE (CCHC-TYPE) FAMILY PROTEIN"/>
    <property type="match status" value="1"/>
</dbReference>
<evidence type="ECO:0000259" key="3">
    <source>
        <dbReference type="PROSITE" id="PS50158"/>
    </source>
</evidence>
<feature type="region of interest" description="Disordered" evidence="2">
    <location>
        <begin position="40"/>
        <end position="98"/>
    </location>
</feature>
<dbReference type="SUPFAM" id="SSF57756">
    <property type="entry name" value="Retrovirus zinc finger-like domains"/>
    <property type="match status" value="1"/>
</dbReference>
<keyword evidence="5" id="KW-1185">Reference proteome</keyword>
<evidence type="ECO:0000256" key="2">
    <source>
        <dbReference type="SAM" id="MobiDB-lite"/>
    </source>
</evidence>
<accession>A0AA88UI47</accession>
<keyword evidence="1" id="KW-0862">Zinc</keyword>
<reference evidence="4" key="1">
    <citation type="submission" date="2022-12" db="EMBL/GenBank/DDBJ databases">
        <title>Draft genome assemblies for two species of Escallonia (Escalloniales).</title>
        <authorList>
            <person name="Chanderbali A."/>
            <person name="Dervinis C."/>
            <person name="Anghel I."/>
            <person name="Soltis D."/>
            <person name="Soltis P."/>
            <person name="Zapata F."/>
        </authorList>
    </citation>
    <scope>NUCLEOTIDE SEQUENCE</scope>
    <source>
        <strain evidence="4">UCBG92.1500</strain>
        <tissue evidence="4">Leaf</tissue>
    </source>
</reference>
<dbReference type="AlphaFoldDB" id="A0AA88UI47"/>
<gene>
    <name evidence="4" type="ORF">RJ640_009514</name>
</gene>
<feature type="region of interest" description="Disordered" evidence="2">
    <location>
        <begin position="1"/>
        <end position="21"/>
    </location>
</feature>
<dbReference type="SMART" id="SM00343">
    <property type="entry name" value="ZnF_C2HC"/>
    <property type="match status" value="1"/>
</dbReference>
<feature type="region of interest" description="Disordered" evidence="2">
    <location>
        <begin position="292"/>
        <end position="330"/>
    </location>
</feature>
<dbReference type="SUPFAM" id="SSF50630">
    <property type="entry name" value="Acid proteases"/>
    <property type="match status" value="1"/>
</dbReference>
<feature type="compositionally biased region" description="Basic and acidic residues" evidence="2">
    <location>
        <begin position="78"/>
        <end position="87"/>
    </location>
</feature>
<evidence type="ECO:0000256" key="1">
    <source>
        <dbReference type="PROSITE-ProRule" id="PRU00047"/>
    </source>
</evidence>
<dbReference type="InterPro" id="IPR021109">
    <property type="entry name" value="Peptidase_aspartic_dom_sf"/>
</dbReference>
<dbReference type="InterPro" id="IPR001878">
    <property type="entry name" value="Znf_CCHC"/>
</dbReference>
<protein>
    <recommendedName>
        <fullName evidence="3">CCHC-type domain-containing protein</fullName>
    </recommendedName>
</protein>
<keyword evidence="1" id="KW-0479">Metal-binding</keyword>
<dbReference type="Pfam" id="PF03732">
    <property type="entry name" value="Retrotrans_gag"/>
    <property type="match status" value="1"/>
</dbReference>
<proteinExistence type="predicted"/>
<dbReference type="Proteomes" id="UP001187471">
    <property type="component" value="Unassembled WGS sequence"/>
</dbReference>
<dbReference type="InterPro" id="IPR001969">
    <property type="entry name" value="Aspartic_peptidase_AS"/>
</dbReference>
<keyword evidence="1" id="KW-0863">Zinc-finger</keyword>
<dbReference type="EMBL" id="JAVXUO010002117">
    <property type="protein sequence ID" value="KAK2976082.1"/>
    <property type="molecule type" value="Genomic_DNA"/>
</dbReference>
<dbReference type="InterPro" id="IPR036875">
    <property type="entry name" value="Znf_CCHC_sf"/>
</dbReference>
<feature type="compositionally biased region" description="Basic and acidic residues" evidence="2">
    <location>
        <begin position="55"/>
        <end position="71"/>
    </location>
</feature>
<dbReference type="PROSITE" id="PS50158">
    <property type="entry name" value="ZF_CCHC"/>
    <property type="match status" value="1"/>
</dbReference>
<feature type="domain" description="CCHC-type" evidence="3">
    <location>
        <begin position="341"/>
        <end position="357"/>
    </location>
</feature>
<sequence length="639" mass="73108">MAERGGRGGRGGRGRRGRNVTVDMFEELKDQVQNLTQLVTQLINNPNHGNDSDNESDRVRDAANEPNHSTEEESDNSSDGRRPELHRGARNNRGHQGWEDRIVHALQNSKEYGVQVHIAEFDGDMEPEGFLDWMDSIESYFDWKEVPEGRKVKLVGAKLRGPASTWWKHYQNDRDSRRKAKIQRWDKMKEKLKAQFLPRDYDQTLYQRVQNLRQHEKTVKEYTQEFHKLSLRSNLAETESQKVGRYVNGLRLAIQDQVSLQRPYKVSDAYQLALKVEIQLTRSSSRKLAYERNNNASTSRANNTTRGGRTIAPMRPQQQANTNGGRVVQGRPNNQVEIAGKCFRCFEFGHKSNQCPKRADIRVNLSEDQEARFEENFANFEGEDLVDACESNVFDEEGIEGDVIGEALVIRHSMLAPPANNNQDDWLRKNIFRTRCTAEGKLCNLIIDSGSSENLISQEMVDKLKLKTERHPQPYRILWFNKGNEVMVSSTCLVNFSIGSFKEAVYCDVVPMDACHILLGRPWQYDRKTMHDGVQNTYSFFVKDGERKKKLVLKPMKDDIAKKGKGCSATLLNIRDFLEEILASLGRLELASQGSFGVGIKEGKSAFSRGLLKKQKKKTIKIELSSTPARVLKHWRLGF</sequence>
<dbReference type="Pfam" id="PF13650">
    <property type="entry name" value="Asp_protease_2"/>
    <property type="match status" value="1"/>
</dbReference>
<feature type="compositionally biased region" description="Low complexity" evidence="2">
    <location>
        <begin position="292"/>
        <end position="306"/>
    </location>
</feature>
<dbReference type="GO" id="GO:0003676">
    <property type="term" value="F:nucleic acid binding"/>
    <property type="evidence" value="ECO:0007669"/>
    <property type="project" value="InterPro"/>
</dbReference>
<dbReference type="GO" id="GO:0008270">
    <property type="term" value="F:zinc ion binding"/>
    <property type="evidence" value="ECO:0007669"/>
    <property type="project" value="UniProtKB-KW"/>
</dbReference>
<evidence type="ECO:0000313" key="5">
    <source>
        <dbReference type="Proteomes" id="UP001187471"/>
    </source>
</evidence>
<evidence type="ECO:0000313" key="4">
    <source>
        <dbReference type="EMBL" id="KAK2976082.1"/>
    </source>
</evidence>
<dbReference type="GO" id="GO:0006508">
    <property type="term" value="P:proteolysis"/>
    <property type="evidence" value="ECO:0007669"/>
    <property type="project" value="InterPro"/>
</dbReference>
<dbReference type="GO" id="GO:0004190">
    <property type="term" value="F:aspartic-type endopeptidase activity"/>
    <property type="evidence" value="ECO:0007669"/>
    <property type="project" value="InterPro"/>
</dbReference>
<comment type="caution">
    <text evidence="4">The sequence shown here is derived from an EMBL/GenBank/DDBJ whole genome shotgun (WGS) entry which is preliminary data.</text>
</comment>
<dbReference type="CDD" id="cd00303">
    <property type="entry name" value="retropepsin_like"/>
    <property type="match status" value="1"/>
</dbReference>
<dbReference type="PANTHER" id="PTHR35046:SF26">
    <property type="entry name" value="RNA-DIRECTED DNA POLYMERASE"/>
    <property type="match status" value="1"/>
</dbReference>
<name>A0AA88UI47_9ASTE</name>
<dbReference type="PROSITE" id="PS00141">
    <property type="entry name" value="ASP_PROTEASE"/>
    <property type="match status" value="1"/>
</dbReference>
<dbReference type="InterPro" id="IPR005162">
    <property type="entry name" value="Retrotrans_gag_dom"/>
</dbReference>
<dbReference type="Gene3D" id="2.40.70.10">
    <property type="entry name" value="Acid Proteases"/>
    <property type="match status" value="1"/>
</dbReference>